<evidence type="ECO:0000256" key="2">
    <source>
        <dbReference type="ARBA" id="ARBA00022737"/>
    </source>
</evidence>
<dbReference type="GO" id="GO:0000981">
    <property type="term" value="F:DNA-binding transcription factor activity, RNA polymerase II-specific"/>
    <property type="evidence" value="ECO:0007669"/>
    <property type="project" value="TreeGrafter"/>
</dbReference>
<keyword evidence="8" id="KW-1185">Reference proteome</keyword>
<dbReference type="PANTHER" id="PTHR23235">
    <property type="entry name" value="KRUEPPEL-LIKE TRANSCRIPTION FACTOR"/>
    <property type="match status" value="1"/>
</dbReference>
<gene>
    <name evidence="7" type="ORF">THASP1DRAFT_21387</name>
</gene>
<dbReference type="EMBL" id="KZ992430">
    <property type="protein sequence ID" value="RKP11000.1"/>
    <property type="molecule type" value="Genomic_DNA"/>
</dbReference>
<reference evidence="8" key="1">
    <citation type="journal article" date="2018" name="Nat. Microbiol.">
        <title>Leveraging single-cell genomics to expand the fungal tree of life.</title>
        <authorList>
            <person name="Ahrendt S.R."/>
            <person name="Quandt C.A."/>
            <person name="Ciobanu D."/>
            <person name="Clum A."/>
            <person name="Salamov A."/>
            <person name="Andreopoulos B."/>
            <person name="Cheng J.F."/>
            <person name="Woyke T."/>
            <person name="Pelin A."/>
            <person name="Henrissat B."/>
            <person name="Reynolds N.K."/>
            <person name="Benny G.L."/>
            <person name="Smith M.E."/>
            <person name="James T.Y."/>
            <person name="Grigoriev I.V."/>
        </authorList>
    </citation>
    <scope>NUCLEOTIDE SEQUENCE [LARGE SCALE GENOMIC DNA]</scope>
    <source>
        <strain evidence="8">RSA 1356</strain>
    </source>
</reference>
<dbReference type="Pfam" id="PF00096">
    <property type="entry name" value="zf-C2H2"/>
    <property type="match status" value="2"/>
</dbReference>
<dbReference type="STRING" id="78915.A0A4P9XZT4"/>
<dbReference type="Gene3D" id="3.30.160.60">
    <property type="entry name" value="Classic Zinc Finger"/>
    <property type="match status" value="2"/>
</dbReference>
<evidence type="ECO:0000256" key="1">
    <source>
        <dbReference type="ARBA" id="ARBA00022723"/>
    </source>
</evidence>
<proteinExistence type="predicted"/>
<dbReference type="InterPro" id="IPR036236">
    <property type="entry name" value="Znf_C2H2_sf"/>
</dbReference>
<dbReference type="InterPro" id="IPR013087">
    <property type="entry name" value="Znf_C2H2_type"/>
</dbReference>
<evidence type="ECO:0000313" key="8">
    <source>
        <dbReference type="Proteomes" id="UP000271241"/>
    </source>
</evidence>
<organism evidence="7 8">
    <name type="scientific">Thamnocephalis sphaerospora</name>
    <dbReference type="NCBI Taxonomy" id="78915"/>
    <lineage>
        <taxon>Eukaryota</taxon>
        <taxon>Fungi</taxon>
        <taxon>Fungi incertae sedis</taxon>
        <taxon>Zoopagomycota</taxon>
        <taxon>Zoopagomycotina</taxon>
        <taxon>Zoopagomycetes</taxon>
        <taxon>Zoopagales</taxon>
        <taxon>Sigmoideomycetaceae</taxon>
        <taxon>Thamnocephalis</taxon>
    </lineage>
</organism>
<evidence type="ECO:0000256" key="5">
    <source>
        <dbReference type="PROSITE-ProRule" id="PRU00042"/>
    </source>
</evidence>
<accession>A0A4P9XZT4</accession>
<dbReference type="GO" id="GO:0000978">
    <property type="term" value="F:RNA polymerase II cis-regulatory region sequence-specific DNA binding"/>
    <property type="evidence" value="ECO:0007669"/>
    <property type="project" value="UniProtKB-ARBA"/>
</dbReference>
<feature type="domain" description="C2H2-type" evidence="6">
    <location>
        <begin position="420"/>
        <end position="448"/>
    </location>
</feature>
<dbReference type="PROSITE" id="PS50157">
    <property type="entry name" value="ZINC_FINGER_C2H2_2"/>
    <property type="match status" value="2"/>
</dbReference>
<feature type="domain" description="C2H2-type" evidence="6">
    <location>
        <begin position="449"/>
        <end position="478"/>
    </location>
</feature>
<dbReference type="PROSITE" id="PS00028">
    <property type="entry name" value="ZINC_FINGER_C2H2_1"/>
    <property type="match status" value="2"/>
</dbReference>
<dbReference type="AlphaFoldDB" id="A0A4P9XZT4"/>
<dbReference type="GO" id="GO:0008270">
    <property type="term" value="F:zinc ion binding"/>
    <property type="evidence" value="ECO:0007669"/>
    <property type="project" value="UniProtKB-KW"/>
</dbReference>
<keyword evidence="4" id="KW-0862">Zinc</keyword>
<dbReference type="FunFam" id="3.30.160.60:FF:000072">
    <property type="entry name" value="zinc finger protein 143 isoform X1"/>
    <property type="match status" value="1"/>
</dbReference>
<evidence type="ECO:0000256" key="3">
    <source>
        <dbReference type="ARBA" id="ARBA00022771"/>
    </source>
</evidence>
<keyword evidence="2" id="KW-0677">Repeat</keyword>
<dbReference type="SUPFAM" id="SSF57667">
    <property type="entry name" value="beta-beta-alpha zinc fingers"/>
    <property type="match status" value="1"/>
</dbReference>
<dbReference type="SMART" id="SM00355">
    <property type="entry name" value="ZnF_C2H2"/>
    <property type="match status" value="2"/>
</dbReference>
<evidence type="ECO:0000313" key="7">
    <source>
        <dbReference type="EMBL" id="RKP11000.1"/>
    </source>
</evidence>
<keyword evidence="3 5" id="KW-0863">Zinc-finger</keyword>
<evidence type="ECO:0000259" key="6">
    <source>
        <dbReference type="PROSITE" id="PS50157"/>
    </source>
</evidence>
<sequence>MAQLLDNSLSIHAVNNILKVSPMEPEEVLRLSSLGLSVKQEASMMAPAVSSPAETAVCASEDSLSTADGSMPPTPTRIGFSELLDPTVIRLDDPCWRRITSGGELDAQDVSAAAVAAAAAVSANTPVTSVGDYWPASAAAAFAPNQHTVSIATSVAPTGDVPLFMSFGGPVDLSQYPRTLLPTVTSGFSADMTSAAAVANAPFIDPKEVMPCPMPAYTHAPHMLDASLREMEMDHATDEFGRGLTINDRSPRLVSAYSAYYESGHFTELPPPGTPVLRELSNRSALQTLEASDAINANRLPVEFCFESPMLHQSGHEQEMLFQQQSHLHTQPSQPHGHELFTHPMSNFDLGVHGFCNPSPSEEDQRGMLFANLNDITSSERQAVVAVHSAQLKKRAVHSTTASGRIGKRMMRNDDKKREWVCHECRRAFMRSEHLKRHVASVHTNVKPFTCPAAGCGKMFARSDNLQQHQRTHVRKAARPGKKQQRSSAAAAAAIASVAPMSLPASVSQHAAGSFPHGALFLSGN</sequence>
<keyword evidence="1" id="KW-0479">Metal-binding</keyword>
<protein>
    <recommendedName>
        <fullName evidence="6">C2H2-type domain-containing protein</fullName>
    </recommendedName>
</protein>
<evidence type="ECO:0000256" key="4">
    <source>
        <dbReference type="ARBA" id="ARBA00022833"/>
    </source>
</evidence>
<dbReference type="Proteomes" id="UP000271241">
    <property type="component" value="Unassembled WGS sequence"/>
</dbReference>
<name>A0A4P9XZT4_9FUNG</name>
<dbReference type="OrthoDB" id="6365676at2759"/>
<dbReference type="PANTHER" id="PTHR23235:SF120">
    <property type="entry name" value="KRUPPEL-LIKE FACTOR 15"/>
    <property type="match status" value="1"/>
</dbReference>